<name>A0ABD1UQS7_9LAMI</name>
<proteinExistence type="predicted"/>
<dbReference type="Proteomes" id="UP001604336">
    <property type="component" value="Unassembled WGS sequence"/>
</dbReference>
<comment type="caution">
    <text evidence="1">The sequence shown here is derived from an EMBL/GenBank/DDBJ whole genome shotgun (WGS) entry which is preliminary data.</text>
</comment>
<protein>
    <submittedName>
        <fullName evidence="1">Uncharacterized protein</fullName>
    </submittedName>
</protein>
<gene>
    <name evidence="1" type="ORF">Adt_12465</name>
</gene>
<sequence>MGKSNSLINLTFLLHQSLEKKNGLTRELAHKSDSRYGSPILDIEIRVAPKSVVVRLPLTVPTGLRDYLSLIEDVGRRRELKFRVTERGRSTERVRVAWVRDAGNGVWNFVWVFTAVEKMDEKVSYYVAGSMEVNGERTERRENGNEGFIWGKVLMCLNNGEAMILL</sequence>
<evidence type="ECO:0000313" key="1">
    <source>
        <dbReference type="EMBL" id="KAL2527411.1"/>
    </source>
</evidence>
<evidence type="ECO:0000313" key="2">
    <source>
        <dbReference type="Proteomes" id="UP001604336"/>
    </source>
</evidence>
<accession>A0ABD1UQS7</accession>
<reference evidence="2" key="1">
    <citation type="submission" date="2024-07" db="EMBL/GenBank/DDBJ databases">
        <title>Two chromosome-level genome assemblies of Korean endemic species Abeliophyllum distichum and Forsythia ovata (Oleaceae).</title>
        <authorList>
            <person name="Jang H."/>
        </authorList>
    </citation>
    <scope>NUCLEOTIDE SEQUENCE [LARGE SCALE GENOMIC DNA]</scope>
</reference>
<keyword evidence="2" id="KW-1185">Reference proteome</keyword>
<dbReference type="EMBL" id="JBFOLK010000003">
    <property type="protein sequence ID" value="KAL2527411.1"/>
    <property type="molecule type" value="Genomic_DNA"/>
</dbReference>
<dbReference type="AlphaFoldDB" id="A0ABD1UQS7"/>
<organism evidence="1 2">
    <name type="scientific">Abeliophyllum distichum</name>
    <dbReference type="NCBI Taxonomy" id="126358"/>
    <lineage>
        <taxon>Eukaryota</taxon>
        <taxon>Viridiplantae</taxon>
        <taxon>Streptophyta</taxon>
        <taxon>Embryophyta</taxon>
        <taxon>Tracheophyta</taxon>
        <taxon>Spermatophyta</taxon>
        <taxon>Magnoliopsida</taxon>
        <taxon>eudicotyledons</taxon>
        <taxon>Gunneridae</taxon>
        <taxon>Pentapetalae</taxon>
        <taxon>asterids</taxon>
        <taxon>lamiids</taxon>
        <taxon>Lamiales</taxon>
        <taxon>Oleaceae</taxon>
        <taxon>Forsythieae</taxon>
        <taxon>Abeliophyllum</taxon>
    </lineage>
</organism>